<evidence type="ECO:0000256" key="16">
    <source>
        <dbReference type="ARBA" id="ARBA00023136"/>
    </source>
</evidence>
<comment type="subcellular location">
    <subcellularLocation>
        <location evidence="1">Cell membrane</location>
        <topology evidence="1">Single-pass type I membrane protein</topology>
    </subcellularLocation>
</comment>
<accession>A0A0D9ZGM5</accession>
<evidence type="ECO:0000256" key="11">
    <source>
        <dbReference type="ARBA" id="ARBA00022737"/>
    </source>
</evidence>
<evidence type="ECO:0000256" key="12">
    <source>
        <dbReference type="ARBA" id="ARBA00022741"/>
    </source>
</evidence>
<feature type="compositionally biased region" description="Basic and acidic residues" evidence="22">
    <location>
        <begin position="846"/>
        <end position="856"/>
    </location>
</feature>
<keyword evidence="14 21" id="KW-0067">ATP-binding</keyword>
<dbReference type="Pfam" id="PF12819">
    <property type="entry name" value="Malectin_like"/>
    <property type="match status" value="1"/>
</dbReference>
<dbReference type="Gramene" id="OGLUM04G01150.2">
    <property type="protein sequence ID" value="OGLUM04G01150.2"/>
    <property type="gene ID" value="OGLUM04G01150"/>
</dbReference>
<dbReference type="PROSITE" id="PS00108">
    <property type="entry name" value="PROTEIN_KINASE_ST"/>
    <property type="match status" value="1"/>
</dbReference>
<sequence>MAWKGVTVSSASKLRKAFGSSFLSIDCGLDRDYSTDIQAGGITYVPDGTYVDAGVNGKVTTVYRDDWKGPPYQTLYTLRSFPSSVTGDRNCYSLPTNEGDKYIVRLEFLYGNYDGMDSTSLQFNLTLGVNHWDTVILDTGTNYGYKAYAAVFDAWSRWTPVCLVNIGSGTPFVSTVELRPLESLAYPTVNQSLSLYERRSMRSGTDFDIIRFPDDKYDRYWYAWELTENEHYSNISTPLAIEPDTDFKVPLHVLQTAFVPVGNSNELVLPLKRRDRLPGDHLVILHFADFQDNKSREFTVSIDSGVQSGPISPPYLKGWSIINWSSDSEELSIKLVATATSALPPILNAYEVYSRIIHEYPMTFSQDFEAIMTIKHEYGIRKNWMGDPCYPSNSVWDGVECTSHGDDKTMRIISLDLSNSELQGPISYNFTLFSALKYLNLSCNQLTGTIPDYLRKSNGSIVFSYESDRDMCKKPITSSSSRNRAATLAVSVVAPVLVVAMLVVAYLIWRAKRKPHVSTPVSTDDSPMVPQLICSPRHPTNHLDHLKKPENRRFTYEELEKFTDSFKRLIGHGGFGNVYYGCLEDGTEVAVKMRSESSPHGLDEFLAEVQNLTKVNHRNLVSLIGYCWEKEHLALVYEYMSSGNLSDYLRGKAGLGGTLNWARRIRVMLEAAQGLDYLHKGCNLPIIHGDVKTNNILLGRNLKAKIADFGLSKAYHSDSQTHISATVAGSVGYIDPEYYVTGRLTERSDVYSFGIVLLEVTSGEPPIIPGNGHIIQRVMQKMVTGNISSVADARLGGSYNVNSMWKVLDAAMMCTTDIASQRPMMSAVVTQLKESLELEEAPGNKGDIENVARDDTSSMSMFSPSAR</sequence>
<protein>
    <recommendedName>
        <fullName evidence="4">non-specific serine/threonine protein kinase</fullName>
        <ecNumber evidence="4">2.7.11.1</ecNumber>
    </recommendedName>
</protein>
<evidence type="ECO:0000256" key="22">
    <source>
        <dbReference type="SAM" id="MobiDB-lite"/>
    </source>
</evidence>
<dbReference type="EnsemblPlants" id="OGLUM04G01150.2">
    <property type="protein sequence ID" value="OGLUM04G01150.2"/>
    <property type="gene ID" value="OGLUM04G01150"/>
</dbReference>
<reference evidence="25" key="1">
    <citation type="submission" date="2015-04" db="UniProtKB">
        <authorList>
            <consortium name="EnsemblPlants"/>
        </authorList>
    </citation>
    <scope>IDENTIFICATION</scope>
</reference>
<evidence type="ECO:0000256" key="10">
    <source>
        <dbReference type="ARBA" id="ARBA00022729"/>
    </source>
</evidence>
<evidence type="ECO:0000256" key="6">
    <source>
        <dbReference type="ARBA" id="ARBA00022527"/>
    </source>
</evidence>
<name>A0A0D9ZGM5_9ORYZ</name>
<dbReference type="Gene3D" id="1.10.510.10">
    <property type="entry name" value="Transferase(Phosphotransferase) domain 1"/>
    <property type="match status" value="1"/>
</dbReference>
<evidence type="ECO:0000256" key="19">
    <source>
        <dbReference type="ARBA" id="ARBA00047899"/>
    </source>
</evidence>
<dbReference type="GO" id="GO:0005524">
    <property type="term" value="F:ATP binding"/>
    <property type="evidence" value="ECO:0007669"/>
    <property type="project" value="UniProtKB-UniRule"/>
</dbReference>
<keyword evidence="6" id="KW-0723">Serine/threonine-protein kinase</keyword>
<evidence type="ECO:0000259" key="24">
    <source>
        <dbReference type="PROSITE" id="PS50011"/>
    </source>
</evidence>
<evidence type="ECO:0000256" key="2">
    <source>
        <dbReference type="ARBA" id="ARBA00008536"/>
    </source>
</evidence>
<keyword evidence="10" id="KW-0732">Signal</keyword>
<evidence type="ECO:0000256" key="3">
    <source>
        <dbReference type="ARBA" id="ARBA00010217"/>
    </source>
</evidence>
<reference evidence="25" key="2">
    <citation type="submission" date="2018-05" db="EMBL/GenBank/DDBJ databases">
        <title>OgluRS3 (Oryza glumaepatula Reference Sequence Version 3).</title>
        <authorList>
            <person name="Zhang J."/>
            <person name="Kudrna D."/>
            <person name="Lee S."/>
            <person name="Talag J."/>
            <person name="Welchert J."/>
            <person name="Wing R.A."/>
        </authorList>
    </citation>
    <scope>NUCLEOTIDE SEQUENCE [LARGE SCALE GENOMIC DNA]</scope>
</reference>
<organism evidence="25">
    <name type="scientific">Oryza glumipatula</name>
    <dbReference type="NCBI Taxonomy" id="40148"/>
    <lineage>
        <taxon>Eukaryota</taxon>
        <taxon>Viridiplantae</taxon>
        <taxon>Streptophyta</taxon>
        <taxon>Embryophyta</taxon>
        <taxon>Tracheophyta</taxon>
        <taxon>Spermatophyta</taxon>
        <taxon>Magnoliopsida</taxon>
        <taxon>Liliopsida</taxon>
        <taxon>Poales</taxon>
        <taxon>Poaceae</taxon>
        <taxon>BOP clade</taxon>
        <taxon>Oryzoideae</taxon>
        <taxon>Oryzeae</taxon>
        <taxon>Oryzinae</taxon>
        <taxon>Oryza</taxon>
    </lineage>
</organism>
<dbReference type="PROSITE" id="PS50011">
    <property type="entry name" value="PROTEIN_KINASE_DOM"/>
    <property type="match status" value="1"/>
</dbReference>
<dbReference type="STRING" id="40148.A0A0D9ZGM5"/>
<evidence type="ECO:0000256" key="23">
    <source>
        <dbReference type="SAM" id="Phobius"/>
    </source>
</evidence>
<dbReference type="PANTHER" id="PTHR45631:SF6">
    <property type="entry name" value="OS09G0352000 PROTEIN"/>
    <property type="match status" value="1"/>
</dbReference>
<feature type="binding site" evidence="21">
    <location>
        <position position="592"/>
    </location>
    <ligand>
        <name>ATP</name>
        <dbReference type="ChEBI" id="CHEBI:30616"/>
    </ligand>
</feature>
<evidence type="ECO:0000313" key="25">
    <source>
        <dbReference type="EnsemblPlants" id="OGLUM04G01150.2"/>
    </source>
</evidence>
<dbReference type="SUPFAM" id="SSF52058">
    <property type="entry name" value="L domain-like"/>
    <property type="match status" value="1"/>
</dbReference>
<evidence type="ECO:0000256" key="5">
    <source>
        <dbReference type="ARBA" id="ARBA00022475"/>
    </source>
</evidence>
<comment type="similarity">
    <text evidence="2">In the N-terminal section; belongs to the leguminous lectin family.</text>
</comment>
<feature type="compositionally biased region" description="Polar residues" evidence="22">
    <location>
        <begin position="857"/>
        <end position="867"/>
    </location>
</feature>
<dbReference type="InterPro" id="IPR000719">
    <property type="entry name" value="Prot_kinase_dom"/>
</dbReference>
<keyword evidence="12 21" id="KW-0547">Nucleotide-binding</keyword>
<evidence type="ECO:0000256" key="18">
    <source>
        <dbReference type="ARBA" id="ARBA00023180"/>
    </source>
</evidence>
<dbReference type="PANTHER" id="PTHR45631">
    <property type="entry name" value="OS07G0107800 PROTEIN-RELATED"/>
    <property type="match status" value="1"/>
</dbReference>
<evidence type="ECO:0000313" key="26">
    <source>
        <dbReference type="Proteomes" id="UP000026961"/>
    </source>
</evidence>
<evidence type="ECO:0000256" key="9">
    <source>
        <dbReference type="ARBA" id="ARBA00022692"/>
    </source>
</evidence>
<feature type="domain" description="Protein kinase" evidence="24">
    <location>
        <begin position="564"/>
        <end position="867"/>
    </location>
</feature>
<dbReference type="InterPro" id="IPR001245">
    <property type="entry name" value="Ser-Thr/Tyr_kinase_cat_dom"/>
</dbReference>
<dbReference type="Gene3D" id="3.30.200.20">
    <property type="entry name" value="Phosphorylase Kinase, domain 1"/>
    <property type="match status" value="1"/>
</dbReference>
<dbReference type="FunFam" id="1.10.510.10:FF:000240">
    <property type="entry name" value="Lectin-domain containing receptor kinase A4.3"/>
    <property type="match status" value="1"/>
</dbReference>
<keyword evidence="26" id="KW-1185">Reference proteome</keyword>
<keyword evidence="17" id="KW-0675">Receptor</keyword>
<dbReference type="InterPro" id="IPR008271">
    <property type="entry name" value="Ser/Thr_kinase_AS"/>
</dbReference>
<comment type="similarity">
    <text evidence="3">In the C-terminal section; belongs to the protein kinase superfamily. Ser/Thr protein kinase family.</text>
</comment>
<keyword evidence="7" id="KW-0433">Leucine-rich repeat</keyword>
<dbReference type="InterPro" id="IPR011009">
    <property type="entry name" value="Kinase-like_dom_sf"/>
</dbReference>
<evidence type="ECO:0000256" key="17">
    <source>
        <dbReference type="ARBA" id="ARBA00023170"/>
    </source>
</evidence>
<keyword evidence="8" id="KW-0808">Transferase</keyword>
<keyword evidence="9 23" id="KW-0812">Transmembrane</keyword>
<evidence type="ECO:0000256" key="15">
    <source>
        <dbReference type="ARBA" id="ARBA00022989"/>
    </source>
</evidence>
<evidence type="ECO:0000256" key="13">
    <source>
        <dbReference type="ARBA" id="ARBA00022777"/>
    </source>
</evidence>
<dbReference type="Pfam" id="PF07714">
    <property type="entry name" value="PK_Tyr_Ser-Thr"/>
    <property type="match status" value="1"/>
</dbReference>
<dbReference type="InterPro" id="IPR001611">
    <property type="entry name" value="Leu-rich_rpt"/>
</dbReference>
<dbReference type="GO" id="GO:0004674">
    <property type="term" value="F:protein serine/threonine kinase activity"/>
    <property type="evidence" value="ECO:0007669"/>
    <property type="project" value="UniProtKB-KW"/>
</dbReference>
<dbReference type="InterPro" id="IPR024788">
    <property type="entry name" value="Malectin-like_Carb-bd_dom"/>
</dbReference>
<feature type="region of interest" description="Disordered" evidence="22">
    <location>
        <begin position="838"/>
        <end position="867"/>
    </location>
</feature>
<evidence type="ECO:0000256" key="8">
    <source>
        <dbReference type="ARBA" id="ARBA00022679"/>
    </source>
</evidence>
<keyword evidence="18" id="KW-0325">Glycoprotein</keyword>
<keyword evidence="13" id="KW-0418">Kinase</keyword>
<dbReference type="Proteomes" id="UP000026961">
    <property type="component" value="Chromosome 4"/>
</dbReference>
<evidence type="ECO:0000256" key="1">
    <source>
        <dbReference type="ARBA" id="ARBA00004251"/>
    </source>
</evidence>
<comment type="catalytic activity">
    <reaction evidence="20">
        <text>L-seryl-[protein] + ATP = O-phospho-L-seryl-[protein] + ADP + H(+)</text>
        <dbReference type="Rhea" id="RHEA:17989"/>
        <dbReference type="Rhea" id="RHEA-COMP:9863"/>
        <dbReference type="Rhea" id="RHEA-COMP:11604"/>
        <dbReference type="ChEBI" id="CHEBI:15378"/>
        <dbReference type="ChEBI" id="CHEBI:29999"/>
        <dbReference type="ChEBI" id="CHEBI:30616"/>
        <dbReference type="ChEBI" id="CHEBI:83421"/>
        <dbReference type="ChEBI" id="CHEBI:456216"/>
        <dbReference type="EC" id="2.7.11.1"/>
    </reaction>
</comment>
<dbReference type="SMART" id="SM00220">
    <property type="entry name" value="S_TKc"/>
    <property type="match status" value="1"/>
</dbReference>
<evidence type="ECO:0000256" key="20">
    <source>
        <dbReference type="ARBA" id="ARBA00048679"/>
    </source>
</evidence>
<dbReference type="InterPro" id="IPR017441">
    <property type="entry name" value="Protein_kinase_ATP_BS"/>
</dbReference>
<dbReference type="GO" id="GO:0002229">
    <property type="term" value="P:defense response to oomycetes"/>
    <property type="evidence" value="ECO:0007669"/>
    <property type="project" value="UniProtKB-ARBA"/>
</dbReference>
<dbReference type="FunFam" id="3.30.200.20:FF:000178">
    <property type="entry name" value="serine/threonine-protein kinase PBS1-like"/>
    <property type="match status" value="1"/>
</dbReference>
<dbReference type="SUPFAM" id="SSF56112">
    <property type="entry name" value="Protein kinase-like (PK-like)"/>
    <property type="match status" value="1"/>
</dbReference>
<feature type="transmembrane region" description="Helical" evidence="23">
    <location>
        <begin position="485"/>
        <end position="509"/>
    </location>
</feature>
<dbReference type="Gene3D" id="3.80.10.10">
    <property type="entry name" value="Ribonuclease Inhibitor"/>
    <property type="match status" value="1"/>
</dbReference>
<evidence type="ECO:0000256" key="21">
    <source>
        <dbReference type="PROSITE-ProRule" id="PRU10141"/>
    </source>
</evidence>
<dbReference type="EC" id="2.7.11.1" evidence="4"/>
<evidence type="ECO:0000256" key="7">
    <source>
        <dbReference type="ARBA" id="ARBA00022614"/>
    </source>
</evidence>
<dbReference type="AlphaFoldDB" id="A0A0D9ZGM5"/>
<keyword evidence="11" id="KW-0677">Repeat</keyword>
<proteinExistence type="inferred from homology"/>
<keyword evidence="16 23" id="KW-0472">Membrane</keyword>
<comment type="catalytic activity">
    <reaction evidence="19">
        <text>L-threonyl-[protein] + ATP = O-phospho-L-threonyl-[protein] + ADP + H(+)</text>
        <dbReference type="Rhea" id="RHEA:46608"/>
        <dbReference type="Rhea" id="RHEA-COMP:11060"/>
        <dbReference type="Rhea" id="RHEA-COMP:11605"/>
        <dbReference type="ChEBI" id="CHEBI:15378"/>
        <dbReference type="ChEBI" id="CHEBI:30013"/>
        <dbReference type="ChEBI" id="CHEBI:30616"/>
        <dbReference type="ChEBI" id="CHEBI:61977"/>
        <dbReference type="ChEBI" id="CHEBI:456216"/>
        <dbReference type="EC" id="2.7.11.1"/>
    </reaction>
</comment>
<keyword evidence="15 23" id="KW-1133">Transmembrane helix</keyword>
<dbReference type="GO" id="GO:0005886">
    <property type="term" value="C:plasma membrane"/>
    <property type="evidence" value="ECO:0007669"/>
    <property type="project" value="UniProtKB-SubCell"/>
</dbReference>
<dbReference type="Pfam" id="PF00560">
    <property type="entry name" value="LRR_1"/>
    <property type="match status" value="1"/>
</dbReference>
<evidence type="ECO:0000256" key="4">
    <source>
        <dbReference type="ARBA" id="ARBA00012513"/>
    </source>
</evidence>
<dbReference type="InterPro" id="IPR032675">
    <property type="entry name" value="LRR_dom_sf"/>
</dbReference>
<keyword evidence="5" id="KW-1003">Cell membrane</keyword>
<dbReference type="eggNOG" id="ENOG502QQCZ">
    <property type="taxonomic scope" value="Eukaryota"/>
</dbReference>
<evidence type="ECO:0000256" key="14">
    <source>
        <dbReference type="ARBA" id="ARBA00022840"/>
    </source>
</evidence>
<dbReference type="PROSITE" id="PS00107">
    <property type="entry name" value="PROTEIN_KINASE_ATP"/>
    <property type="match status" value="1"/>
</dbReference>